<dbReference type="Pfam" id="PF05930">
    <property type="entry name" value="Phage_AlpA"/>
    <property type="match status" value="1"/>
</dbReference>
<dbReference type="Gene3D" id="1.10.238.160">
    <property type="match status" value="1"/>
</dbReference>
<dbReference type="EMBL" id="LOCQ01000050">
    <property type="protein sequence ID" value="OBV39952.1"/>
    <property type="molecule type" value="Genomic_DNA"/>
</dbReference>
<evidence type="ECO:0000313" key="2">
    <source>
        <dbReference type="EMBL" id="OBV39952.1"/>
    </source>
</evidence>
<evidence type="ECO:0000313" key="3">
    <source>
        <dbReference type="Proteomes" id="UP000092713"/>
    </source>
</evidence>
<comment type="caution">
    <text evidence="2">The sequence shown here is derived from an EMBL/GenBank/DDBJ whole genome shotgun (WGS) entry which is preliminary data.</text>
</comment>
<dbReference type="STRING" id="1747903.ASR47_10135"/>
<gene>
    <name evidence="2" type="ORF">ASR47_10135</name>
</gene>
<dbReference type="OrthoDB" id="5298532at2"/>
<organism evidence="2 3">
    <name type="scientific">Janthinobacterium psychrotolerans</name>
    <dbReference type="NCBI Taxonomy" id="1747903"/>
    <lineage>
        <taxon>Bacteria</taxon>
        <taxon>Pseudomonadati</taxon>
        <taxon>Pseudomonadota</taxon>
        <taxon>Betaproteobacteria</taxon>
        <taxon>Burkholderiales</taxon>
        <taxon>Oxalobacteraceae</taxon>
        <taxon>Janthinobacterium</taxon>
    </lineage>
</organism>
<feature type="compositionally biased region" description="Polar residues" evidence="1">
    <location>
        <begin position="80"/>
        <end position="91"/>
    </location>
</feature>
<reference evidence="2 3" key="1">
    <citation type="submission" date="2016-04" db="EMBL/GenBank/DDBJ databases">
        <title>Draft genome sequence of Janthinobacterium psychrotolerans sp. nov., isolated from freshwater sediments in Denmark.</title>
        <authorList>
            <person name="Gong X."/>
            <person name="Skrivergaard S."/>
            <person name="Korsgaard B.S."/>
            <person name="Schreiber L."/>
            <person name="Marshall I.P."/>
            <person name="Finster K."/>
            <person name="Schramm A."/>
        </authorList>
    </citation>
    <scope>NUCLEOTIDE SEQUENCE [LARGE SCALE GENOMIC DNA]</scope>
    <source>
        <strain evidence="2 3">S3-2</strain>
    </source>
</reference>
<proteinExistence type="predicted"/>
<evidence type="ECO:0000256" key="1">
    <source>
        <dbReference type="SAM" id="MobiDB-lite"/>
    </source>
</evidence>
<name>A0A1A7C2J3_9BURK</name>
<dbReference type="InterPro" id="IPR010260">
    <property type="entry name" value="AlpA"/>
</dbReference>
<protein>
    <submittedName>
        <fullName evidence="2">Putative DNA-binding transcriptional regulator AlpA</fullName>
    </submittedName>
</protein>
<keyword evidence="2" id="KW-0238">DNA-binding</keyword>
<accession>A0A1A7C2J3</accession>
<feature type="region of interest" description="Disordered" evidence="1">
    <location>
        <begin position="80"/>
        <end position="105"/>
    </location>
</feature>
<keyword evidence="3" id="KW-1185">Reference proteome</keyword>
<dbReference type="AlphaFoldDB" id="A0A1A7C2J3"/>
<sequence length="105" mass="11484">MKPAIAKYLKERRVAPRVGEERFIRLGEVLATCGKSRSSVYAGIKEGTFPAPIKLQGRSSAWLRSEVLRWMQACIEASRPASTASSAIEHSSGSRHIGNKGTRAE</sequence>
<dbReference type="GO" id="GO:0003677">
    <property type="term" value="F:DNA binding"/>
    <property type="evidence" value="ECO:0007669"/>
    <property type="project" value="UniProtKB-KW"/>
</dbReference>
<dbReference type="Proteomes" id="UP000092713">
    <property type="component" value="Unassembled WGS sequence"/>
</dbReference>